<evidence type="ECO:0000313" key="3">
    <source>
        <dbReference type="EMBL" id="GAA0534001.1"/>
    </source>
</evidence>
<dbReference type="Gene3D" id="3.10.580.10">
    <property type="entry name" value="CBS-domain"/>
    <property type="match status" value="1"/>
</dbReference>
<dbReference type="Pfam" id="PF00571">
    <property type="entry name" value="CBS"/>
    <property type="match status" value="2"/>
</dbReference>
<accession>A0ABN1D4I3</accession>
<gene>
    <name evidence="3" type="ORF">GCM10009533_36390</name>
</gene>
<evidence type="ECO:0000256" key="1">
    <source>
        <dbReference type="PROSITE-ProRule" id="PRU00703"/>
    </source>
</evidence>
<protein>
    <recommendedName>
        <fullName evidence="2">CBS domain-containing protein</fullName>
    </recommendedName>
</protein>
<dbReference type="Proteomes" id="UP001500729">
    <property type="component" value="Unassembled WGS sequence"/>
</dbReference>
<dbReference type="PROSITE" id="PS51371">
    <property type="entry name" value="CBS"/>
    <property type="match status" value="1"/>
</dbReference>
<dbReference type="RefSeq" id="WP_009947298.1">
    <property type="nucleotide sequence ID" value="NZ_BAAAGS010000023.1"/>
</dbReference>
<sequence length="146" mass="15197">MTADDPTRTGSGPPTALELASTPVVAVRGGLDAMDALREMYRHRVHHLAVLGDDTTGLVTAVDLLFGVAARLPGDTVHVEALCRRPAPAVEAGDGIAVAARRMIEAGSDALLVTADDGVRGVLTAVDIVRAVAEHRIAEDDDEDGR</sequence>
<proteinExistence type="predicted"/>
<evidence type="ECO:0000313" key="4">
    <source>
        <dbReference type="Proteomes" id="UP001500729"/>
    </source>
</evidence>
<dbReference type="InterPro" id="IPR000644">
    <property type="entry name" value="CBS_dom"/>
</dbReference>
<dbReference type="EMBL" id="BAAAGS010000023">
    <property type="protein sequence ID" value="GAA0534001.1"/>
    <property type="molecule type" value="Genomic_DNA"/>
</dbReference>
<organism evidence="3 4">
    <name type="scientific">Saccharopolyspora erythraea</name>
    <name type="common">Streptomyces erythraeus</name>
    <dbReference type="NCBI Taxonomy" id="1836"/>
    <lineage>
        <taxon>Bacteria</taxon>
        <taxon>Bacillati</taxon>
        <taxon>Actinomycetota</taxon>
        <taxon>Actinomycetes</taxon>
        <taxon>Pseudonocardiales</taxon>
        <taxon>Pseudonocardiaceae</taxon>
        <taxon>Saccharopolyspora</taxon>
    </lineage>
</organism>
<evidence type="ECO:0000259" key="2">
    <source>
        <dbReference type="PROSITE" id="PS51371"/>
    </source>
</evidence>
<reference evidence="3 4" key="1">
    <citation type="journal article" date="2019" name="Int. J. Syst. Evol. Microbiol.">
        <title>The Global Catalogue of Microorganisms (GCM) 10K type strain sequencing project: providing services to taxonomists for standard genome sequencing and annotation.</title>
        <authorList>
            <consortium name="The Broad Institute Genomics Platform"/>
            <consortium name="The Broad Institute Genome Sequencing Center for Infectious Disease"/>
            <person name="Wu L."/>
            <person name="Ma J."/>
        </authorList>
    </citation>
    <scope>NUCLEOTIDE SEQUENCE [LARGE SCALE GENOMIC DNA]</scope>
    <source>
        <strain evidence="3 4">JCM 10303</strain>
    </source>
</reference>
<keyword evidence="1" id="KW-0129">CBS domain</keyword>
<dbReference type="InterPro" id="IPR046342">
    <property type="entry name" value="CBS_dom_sf"/>
</dbReference>
<name>A0ABN1D4I3_SACER</name>
<feature type="domain" description="CBS" evidence="2">
    <location>
        <begin position="83"/>
        <end position="139"/>
    </location>
</feature>
<dbReference type="SUPFAM" id="SSF54631">
    <property type="entry name" value="CBS-domain pair"/>
    <property type="match status" value="1"/>
</dbReference>
<keyword evidence="4" id="KW-1185">Reference proteome</keyword>
<dbReference type="SMART" id="SM00116">
    <property type="entry name" value="CBS"/>
    <property type="match status" value="2"/>
</dbReference>
<comment type="caution">
    <text evidence="3">The sequence shown here is derived from an EMBL/GenBank/DDBJ whole genome shotgun (WGS) entry which is preliminary data.</text>
</comment>
<dbReference type="CDD" id="cd02205">
    <property type="entry name" value="CBS_pair_SF"/>
    <property type="match status" value="1"/>
</dbReference>